<evidence type="ECO:0008006" key="5">
    <source>
        <dbReference type="Google" id="ProtNLM"/>
    </source>
</evidence>
<name>A0A561T361_9PSEU</name>
<dbReference type="RefSeq" id="WP_147260025.1">
    <property type="nucleotide sequence ID" value="NZ_VIWU01000001.1"/>
</dbReference>
<gene>
    <name evidence="3" type="ORF">FHX44_117498</name>
</gene>
<dbReference type="EMBL" id="VIWU01000001">
    <property type="protein sequence ID" value="TWF81553.1"/>
    <property type="molecule type" value="Genomic_DNA"/>
</dbReference>
<dbReference type="Gene3D" id="3.10.450.50">
    <property type="match status" value="1"/>
</dbReference>
<evidence type="ECO:0000313" key="3">
    <source>
        <dbReference type="EMBL" id="TWF81553.1"/>
    </source>
</evidence>
<sequence length="180" mass="18390">MKTIRTAVAAAALVAALAGCGTPVAGTPAAQPAPPPTQAPTTPPPDPEADREAIETVFHDYYRALRARDFTTACSYNAPETTSRLLADLHARGVEAGTCEEGMTAVYAIPSNARVVEQVGQNATIEDVTVNGDQATVNWTSKVNGRSGPGTTNLRRVDGRWLLSGSGTTPGGGAGAASGT</sequence>
<accession>A0A561T361</accession>
<dbReference type="PROSITE" id="PS51257">
    <property type="entry name" value="PROKAR_LIPOPROTEIN"/>
    <property type="match status" value="1"/>
</dbReference>
<evidence type="ECO:0000313" key="4">
    <source>
        <dbReference type="Proteomes" id="UP000321261"/>
    </source>
</evidence>
<feature type="signal peptide" evidence="2">
    <location>
        <begin position="1"/>
        <end position="25"/>
    </location>
</feature>
<dbReference type="SUPFAM" id="SSF54427">
    <property type="entry name" value="NTF2-like"/>
    <property type="match status" value="1"/>
</dbReference>
<keyword evidence="2" id="KW-0732">Signal</keyword>
<feature type="chain" id="PRO_5039542549" description="Nuclear transport factor 2 family protein" evidence="2">
    <location>
        <begin position="26"/>
        <end position="180"/>
    </location>
</feature>
<proteinExistence type="predicted"/>
<evidence type="ECO:0000256" key="2">
    <source>
        <dbReference type="SAM" id="SignalP"/>
    </source>
</evidence>
<feature type="region of interest" description="Disordered" evidence="1">
    <location>
        <begin position="26"/>
        <end position="49"/>
    </location>
</feature>
<dbReference type="InterPro" id="IPR032710">
    <property type="entry name" value="NTF2-like_dom_sf"/>
</dbReference>
<protein>
    <recommendedName>
        <fullName evidence="5">Nuclear transport factor 2 family protein</fullName>
    </recommendedName>
</protein>
<comment type="caution">
    <text evidence="3">The sequence shown here is derived from an EMBL/GenBank/DDBJ whole genome shotgun (WGS) entry which is preliminary data.</text>
</comment>
<reference evidence="3 4" key="1">
    <citation type="submission" date="2019-06" db="EMBL/GenBank/DDBJ databases">
        <title>Sequencing the genomes of 1000 actinobacteria strains.</title>
        <authorList>
            <person name="Klenk H.-P."/>
        </authorList>
    </citation>
    <scope>NUCLEOTIDE SEQUENCE [LARGE SCALE GENOMIC DNA]</scope>
    <source>
        <strain evidence="3 4">DSM 45671</strain>
    </source>
</reference>
<dbReference type="Proteomes" id="UP000321261">
    <property type="component" value="Unassembled WGS sequence"/>
</dbReference>
<feature type="compositionally biased region" description="Pro residues" evidence="1">
    <location>
        <begin position="31"/>
        <end position="46"/>
    </location>
</feature>
<evidence type="ECO:0000256" key="1">
    <source>
        <dbReference type="SAM" id="MobiDB-lite"/>
    </source>
</evidence>
<keyword evidence="4" id="KW-1185">Reference proteome</keyword>
<dbReference type="AlphaFoldDB" id="A0A561T361"/>
<dbReference type="OrthoDB" id="3577349at2"/>
<organism evidence="3 4">
    <name type="scientific">Pseudonocardia hierapolitana</name>
    <dbReference type="NCBI Taxonomy" id="1128676"/>
    <lineage>
        <taxon>Bacteria</taxon>
        <taxon>Bacillati</taxon>
        <taxon>Actinomycetota</taxon>
        <taxon>Actinomycetes</taxon>
        <taxon>Pseudonocardiales</taxon>
        <taxon>Pseudonocardiaceae</taxon>
        <taxon>Pseudonocardia</taxon>
    </lineage>
</organism>